<evidence type="ECO:0000313" key="1">
    <source>
        <dbReference type="EMBL" id="ADN00053.1"/>
    </source>
</evidence>
<dbReference type="EMBL" id="CP002038">
    <property type="protein sequence ID" value="ADN00053.1"/>
    <property type="molecule type" value="Genomic_DNA"/>
</dbReference>
<gene>
    <name evidence="1" type="ordered locus">Dda3937_02448</name>
</gene>
<dbReference type="Proteomes" id="UP000006859">
    <property type="component" value="Chromosome"/>
</dbReference>
<accession>E0SG85</accession>
<keyword evidence="2" id="KW-1185">Reference proteome</keyword>
<dbReference type="STRING" id="198628.Dda3937_02448"/>
<proteinExistence type="predicted"/>
<name>E0SG85_DICD3</name>
<evidence type="ECO:0000313" key="2">
    <source>
        <dbReference type="Proteomes" id="UP000006859"/>
    </source>
</evidence>
<dbReference type="AlphaFoldDB" id="E0SG85"/>
<dbReference type="HOGENOM" id="CLU_2507336_0_0_6"/>
<organism evidence="1 2">
    <name type="scientific">Dickeya dadantii (strain 3937)</name>
    <name type="common">Erwinia chrysanthemi (strain 3937)</name>
    <dbReference type="NCBI Taxonomy" id="198628"/>
    <lineage>
        <taxon>Bacteria</taxon>
        <taxon>Pseudomonadati</taxon>
        <taxon>Pseudomonadota</taxon>
        <taxon>Gammaproteobacteria</taxon>
        <taxon>Enterobacterales</taxon>
        <taxon>Pectobacteriaceae</taxon>
        <taxon>Dickeya</taxon>
    </lineage>
</organism>
<protein>
    <submittedName>
        <fullName evidence="1">Uncharacterized protein</fullName>
    </submittedName>
</protein>
<dbReference type="KEGG" id="ddd:Dda3937_02448"/>
<reference evidence="1 2" key="1">
    <citation type="journal article" date="2011" name="J. Bacteriol.">
        <title>Genome sequence of the plant-pathogenic bacterium Dickeya dadantii 3937.</title>
        <authorList>
            <person name="Glasner J.D."/>
            <person name="Yang C.H."/>
            <person name="Reverchon S."/>
            <person name="Hugouvieux-Cotte-Pattat N."/>
            <person name="Condemine G."/>
            <person name="Bohin J.P."/>
            <person name="Van Gijsegem F."/>
            <person name="Yang S."/>
            <person name="Franza T."/>
            <person name="Expert D."/>
            <person name="Plunkett G. III"/>
            <person name="San Francisco M.J."/>
            <person name="Charkowski A.O."/>
            <person name="Py B."/>
            <person name="Bell K."/>
            <person name="Rauscher L."/>
            <person name="Rodriguez-Palenzuela P."/>
            <person name="Toussaint A."/>
            <person name="Holeva M.C."/>
            <person name="He S.Y."/>
            <person name="Douet V."/>
            <person name="Boccara M."/>
            <person name="Blanco C."/>
            <person name="Toth I."/>
            <person name="Anderson B.D."/>
            <person name="Biehl B.S."/>
            <person name="Mau B."/>
            <person name="Flynn S.M."/>
            <person name="Barras F."/>
            <person name="Lindeberg M."/>
            <person name="Birch P.R."/>
            <person name="Tsuyumu S."/>
            <person name="Shi X."/>
            <person name="Hibbing M."/>
            <person name="Yap M.N."/>
            <person name="Carpentier M."/>
            <person name="Dassa E."/>
            <person name="Umehara M."/>
            <person name="Kim J.F."/>
            <person name="Rusch M."/>
            <person name="Soni P."/>
            <person name="Mayhew G.F."/>
            <person name="Fouts D.E."/>
            <person name="Gill S.R."/>
            <person name="Blattner F.R."/>
            <person name="Keen N.T."/>
            <person name="Perna N.T."/>
        </authorList>
    </citation>
    <scope>NUCLEOTIDE SEQUENCE [LARGE SCALE GENOMIC DNA]</scope>
    <source>
        <strain evidence="1 2">3937</strain>
    </source>
</reference>
<sequence>MASKINLLNSGSHFFDLNHTVGYFNSRYLFMSETLTGCFICVRNNNWFYFQYRSHSLALYRSATFSFQTTPFPAGFSPRRPHLIN</sequence>